<evidence type="ECO:0000256" key="1">
    <source>
        <dbReference type="SAM" id="Phobius"/>
    </source>
</evidence>
<keyword evidence="1" id="KW-0812">Transmembrane</keyword>
<protein>
    <submittedName>
        <fullName evidence="3">Uncharacterized protein</fullName>
    </submittedName>
</protein>
<dbReference type="Proteomes" id="UP000887563">
    <property type="component" value="Unplaced"/>
</dbReference>
<organism evidence="2 3">
    <name type="scientific">Meloidogyne incognita</name>
    <name type="common">Southern root-knot nematode worm</name>
    <name type="synonym">Oxyuris incognita</name>
    <dbReference type="NCBI Taxonomy" id="6306"/>
    <lineage>
        <taxon>Eukaryota</taxon>
        <taxon>Metazoa</taxon>
        <taxon>Ecdysozoa</taxon>
        <taxon>Nematoda</taxon>
        <taxon>Chromadorea</taxon>
        <taxon>Rhabditida</taxon>
        <taxon>Tylenchina</taxon>
        <taxon>Tylenchomorpha</taxon>
        <taxon>Tylenchoidea</taxon>
        <taxon>Meloidogynidae</taxon>
        <taxon>Meloidogyninae</taxon>
        <taxon>Meloidogyne</taxon>
        <taxon>Meloidogyne incognita group</taxon>
    </lineage>
</organism>
<dbReference type="AlphaFoldDB" id="A0A914KI59"/>
<accession>A0A914KI59</accession>
<dbReference type="WBParaSite" id="Minc3s00015g01037">
    <property type="protein sequence ID" value="Minc3s00015g01037"/>
    <property type="gene ID" value="Minc3s00015g01037"/>
</dbReference>
<proteinExistence type="predicted"/>
<keyword evidence="1" id="KW-0472">Membrane</keyword>
<name>A0A914KI59_MELIC</name>
<evidence type="ECO:0000313" key="2">
    <source>
        <dbReference type="Proteomes" id="UP000887563"/>
    </source>
</evidence>
<feature type="transmembrane region" description="Helical" evidence="1">
    <location>
        <begin position="45"/>
        <end position="69"/>
    </location>
</feature>
<sequence>MLQLFKSSLPKPNIFAFDEYFIKAFWRWGLLVYCLRWPLLLLPFLLTGILSIGFVWIEEQVFFVFLLIVRKGVQFMLEGWEGF</sequence>
<evidence type="ECO:0000313" key="3">
    <source>
        <dbReference type="WBParaSite" id="Minc3s00015g01037"/>
    </source>
</evidence>
<keyword evidence="2" id="KW-1185">Reference proteome</keyword>
<reference evidence="3" key="1">
    <citation type="submission" date="2022-11" db="UniProtKB">
        <authorList>
            <consortium name="WormBaseParasite"/>
        </authorList>
    </citation>
    <scope>IDENTIFICATION</scope>
</reference>
<keyword evidence="1" id="KW-1133">Transmembrane helix</keyword>